<dbReference type="EMBL" id="UINC01117656">
    <property type="protein sequence ID" value="SVC90233.1"/>
    <property type="molecule type" value="Genomic_DNA"/>
</dbReference>
<keyword evidence="2 5" id="KW-0812">Transmembrane</keyword>
<organism evidence="7">
    <name type="scientific">marine metagenome</name>
    <dbReference type="NCBI Taxonomy" id="408172"/>
    <lineage>
        <taxon>unclassified sequences</taxon>
        <taxon>metagenomes</taxon>
        <taxon>ecological metagenomes</taxon>
    </lineage>
</organism>
<evidence type="ECO:0000313" key="7">
    <source>
        <dbReference type="EMBL" id="SVC90233.1"/>
    </source>
</evidence>
<feature type="transmembrane region" description="Helical" evidence="5">
    <location>
        <begin position="78"/>
        <end position="104"/>
    </location>
</feature>
<evidence type="ECO:0000256" key="5">
    <source>
        <dbReference type="SAM" id="Phobius"/>
    </source>
</evidence>
<feature type="non-terminal residue" evidence="7">
    <location>
        <position position="227"/>
    </location>
</feature>
<feature type="transmembrane region" description="Helical" evidence="5">
    <location>
        <begin position="30"/>
        <end position="49"/>
    </location>
</feature>
<dbReference type="Pfam" id="PF04116">
    <property type="entry name" value="FA_hydroxylase"/>
    <property type="match status" value="1"/>
</dbReference>
<dbReference type="GO" id="GO:0005506">
    <property type="term" value="F:iron ion binding"/>
    <property type="evidence" value="ECO:0007669"/>
    <property type="project" value="InterPro"/>
</dbReference>
<dbReference type="GO" id="GO:0016020">
    <property type="term" value="C:membrane"/>
    <property type="evidence" value="ECO:0007669"/>
    <property type="project" value="UniProtKB-SubCell"/>
</dbReference>
<keyword evidence="3 5" id="KW-1133">Transmembrane helix</keyword>
<protein>
    <recommendedName>
        <fullName evidence="6">Fatty acid hydroxylase domain-containing protein</fullName>
    </recommendedName>
</protein>
<dbReference type="AlphaFoldDB" id="A0A382QXK4"/>
<dbReference type="GO" id="GO:0008610">
    <property type="term" value="P:lipid biosynthetic process"/>
    <property type="evidence" value="ECO:0007669"/>
    <property type="project" value="InterPro"/>
</dbReference>
<evidence type="ECO:0000256" key="1">
    <source>
        <dbReference type="ARBA" id="ARBA00004370"/>
    </source>
</evidence>
<proteinExistence type="predicted"/>
<name>A0A382QXK4_9ZZZZ</name>
<feature type="transmembrane region" description="Helical" evidence="5">
    <location>
        <begin position="209"/>
        <end position="226"/>
    </location>
</feature>
<dbReference type="GO" id="GO:0016491">
    <property type="term" value="F:oxidoreductase activity"/>
    <property type="evidence" value="ECO:0007669"/>
    <property type="project" value="InterPro"/>
</dbReference>
<reference evidence="7" key="1">
    <citation type="submission" date="2018-05" db="EMBL/GenBank/DDBJ databases">
        <authorList>
            <person name="Lanie J.A."/>
            <person name="Ng W.-L."/>
            <person name="Kazmierczak K.M."/>
            <person name="Andrzejewski T.M."/>
            <person name="Davidsen T.M."/>
            <person name="Wayne K.J."/>
            <person name="Tettelin H."/>
            <person name="Glass J.I."/>
            <person name="Rusch D."/>
            <person name="Podicherti R."/>
            <person name="Tsui H.-C.T."/>
            <person name="Winkler M.E."/>
        </authorList>
    </citation>
    <scope>NUCLEOTIDE SEQUENCE</scope>
</reference>
<gene>
    <name evidence="7" type="ORF">METZ01_LOCUS343087</name>
</gene>
<keyword evidence="4 5" id="KW-0472">Membrane</keyword>
<dbReference type="PANTHER" id="PTHR11863">
    <property type="entry name" value="STEROL DESATURASE"/>
    <property type="match status" value="1"/>
</dbReference>
<accession>A0A382QXK4</accession>
<sequence>MSISFAIIEQAVQLWVSDWLSVFFNPQKRIFWGYLLSSLVIALLWLRFVQKINFRSSAIKIFDRQVWMSRSALADYKVMLINTILMLLLSPRLLAKATVAYLVFDSMHVLFEGRPYLTTVLPQWTIAFSFTLFLFLLDDFARYWLHRWLHKVPILWSFHKVHHSATVLNPLTVFRTHPVEAVLFSIRSALVQGVATAFFFFFFGDKVTLMMVLGASIFTFTFNLLGS</sequence>
<feature type="domain" description="Fatty acid hydroxylase" evidence="6">
    <location>
        <begin position="132"/>
        <end position="206"/>
    </location>
</feature>
<feature type="transmembrane region" description="Helical" evidence="5">
    <location>
        <begin position="116"/>
        <end position="137"/>
    </location>
</feature>
<evidence type="ECO:0000256" key="4">
    <source>
        <dbReference type="ARBA" id="ARBA00023136"/>
    </source>
</evidence>
<evidence type="ECO:0000256" key="2">
    <source>
        <dbReference type="ARBA" id="ARBA00022692"/>
    </source>
</evidence>
<dbReference type="InterPro" id="IPR050307">
    <property type="entry name" value="Sterol_Desaturase_Related"/>
</dbReference>
<feature type="transmembrane region" description="Helical" evidence="5">
    <location>
        <begin position="181"/>
        <end position="203"/>
    </location>
</feature>
<comment type="subcellular location">
    <subcellularLocation>
        <location evidence="1">Membrane</location>
    </subcellularLocation>
</comment>
<dbReference type="InterPro" id="IPR006694">
    <property type="entry name" value="Fatty_acid_hydroxylase"/>
</dbReference>
<evidence type="ECO:0000259" key="6">
    <source>
        <dbReference type="Pfam" id="PF04116"/>
    </source>
</evidence>
<evidence type="ECO:0000256" key="3">
    <source>
        <dbReference type="ARBA" id="ARBA00022989"/>
    </source>
</evidence>